<accession>A0A8C6Z1A5</accession>
<dbReference type="Proteomes" id="UP000694420">
    <property type="component" value="Unplaced"/>
</dbReference>
<sequence>MAIGTHASSLAQQAFCEATLYSHQVQLCCGEVFQQPLYPRLSAELKANTEKEIIQTGARELSLDPTVIWVSLRGFHMMPLISGERATGLLCAQKPW</sequence>
<organism evidence="1 2">
    <name type="scientific">Nothoprocta perdicaria</name>
    <name type="common">Chilean tinamou</name>
    <name type="synonym">Crypturus perdicarius</name>
    <dbReference type="NCBI Taxonomy" id="30464"/>
    <lineage>
        <taxon>Eukaryota</taxon>
        <taxon>Metazoa</taxon>
        <taxon>Chordata</taxon>
        <taxon>Craniata</taxon>
        <taxon>Vertebrata</taxon>
        <taxon>Euteleostomi</taxon>
        <taxon>Archelosauria</taxon>
        <taxon>Archosauria</taxon>
        <taxon>Dinosauria</taxon>
        <taxon>Saurischia</taxon>
        <taxon>Theropoda</taxon>
        <taxon>Coelurosauria</taxon>
        <taxon>Aves</taxon>
        <taxon>Palaeognathae</taxon>
        <taxon>Tinamiformes</taxon>
        <taxon>Tinamidae</taxon>
        <taxon>Nothoprocta</taxon>
    </lineage>
</organism>
<evidence type="ECO:0000313" key="2">
    <source>
        <dbReference type="Proteomes" id="UP000694420"/>
    </source>
</evidence>
<evidence type="ECO:0000313" key="1">
    <source>
        <dbReference type="Ensembl" id="ENSNPEP00000006210.1"/>
    </source>
</evidence>
<name>A0A8C6Z1A5_NOTPE</name>
<dbReference type="AlphaFoldDB" id="A0A8C6Z1A5"/>
<reference evidence="1" key="2">
    <citation type="submission" date="2025-09" db="UniProtKB">
        <authorList>
            <consortium name="Ensembl"/>
        </authorList>
    </citation>
    <scope>IDENTIFICATION</scope>
</reference>
<keyword evidence="2" id="KW-1185">Reference proteome</keyword>
<reference evidence="1" key="1">
    <citation type="submission" date="2025-08" db="UniProtKB">
        <authorList>
            <consortium name="Ensembl"/>
        </authorList>
    </citation>
    <scope>IDENTIFICATION</scope>
</reference>
<dbReference type="Ensembl" id="ENSNPET00000006363.1">
    <property type="protein sequence ID" value="ENSNPEP00000006210.1"/>
    <property type="gene ID" value="ENSNPEG00000004689.1"/>
</dbReference>
<proteinExistence type="predicted"/>
<protein>
    <submittedName>
        <fullName evidence="1">Uncharacterized protein</fullName>
    </submittedName>
</protein>